<keyword evidence="7 8" id="KW-0349">Heme</keyword>
<dbReference type="PRINTS" id="PR00463">
    <property type="entry name" value="EP450I"/>
</dbReference>
<evidence type="ECO:0000313" key="10">
    <source>
        <dbReference type="EMBL" id="KAF9630133.1"/>
    </source>
</evidence>
<keyword evidence="9" id="KW-0812">Transmembrane</keyword>
<dbReference type="InterPro" id="IPR017972">
    <property type="entry name" value="Cyt_P450_CS"/>
</dbReference>
<evidence type="ECO:0000313" key="11">
    <source>
        <dbReference type="Proteomes" id="UP000627934"/>
    </source>
</evidence>
<protein>
    <submittedName>
        <fullName evidence="10">Cytochrome P450</fullName>
    </submittedName>
</protein>
<feature type="transmembrane region" description="Helical" evidence="9">
    <location>
        <begin position="20"/>
        <end position="42"/>
    </location>
</feature>
<dbReference type="EMBL" id="MDYX01000037">
    <property type="protein sequence ID" value="KAF9630133.1"/>
    <property type="molecule type" value="Genomic_DNA"/>
</dbReference>
<comment type="cofactor">
    <cofactor evidence="1 7">
        <name>heme</name>
        <dbReference type="ChEBI" id="CHEBI:30413"/>
    </cofactor>
</comment>
<feature type="binding site" description="axial binding residue" evidence="7">
    <location>
        <position position="165"/>
    </location>
    <ligand>
        <name>heme</name>
        <dbReference type="ChEBI" id="CHEBI:30413"/>
    </ligand>
    <ligandPart>
        <name>Fe</name>
        <dbReference type="ChEBI" id="CHEBI:18248"/>
    </ligandPart>
</feature>
<keyword evidence="9" id="KW-0472">Membrane</keyword>
<keyword evidence="5 7" id="KW-0408">Iron</keyword>
<evidence type="ECO:0000256" key="5">
    <source>
        <dbReference type="ARBA" id="ARBA00023004"/>
    </source>
</evidence>
<dbReference type="InterPro" id="IPR036396">
    <property type="entry name" value="Cyt_P450_sf"/>
</dbReference>
<evidence type="ECO:0000256" key="2">
    <source>
        <dbReference type="ARBA" id="ARBA00010617"/>
    </source>
</evidence>
<dbReference type="SUPFAM" id="SSF48264">
    <property type="entry name" value="Cytochrome P450"/>
    <property type="match status" value="1"/>
</dbReference>
<comment type="similarity">
    <text evidence="2 8">Belongs to the cytochrome P450 family.</text>
</comment>
<dbReference type="AlphaFoldDB" id="A0A8H7IQY0"/>
<comment type="caution">
    <text evidence="10">The sequence shown here is derived from an EMBL/GenBank/DDBJ whole genome shotgun (WGS) entry which is preliminary data.</text>
</comment>
<dbReference type="InterPro" id="IPR050121">
    <property type="entry name" value="Cytochrome_P450_monoxygenase"/>
</dbReference>
<evidence type="ECO:0000256" key="3">
    <source>
        <dbReference type="ARBA" id="ARBA00022723"/>
    </source>
</evidence>
<dbReference type="CDD" id="cd11062">
    <property type="entry name" value="CYP58-like"/>
    <property type="match status" value="1"/>
</dbReference>
<accession>A0A8H7IQY0</accession>
<name>A0A8H7IQY0_9PEZI</name>
<gene>
    <name evidence="10" type="ORF">BFW01_g314</name>
</gene>
<dbReference type="GO" id="GO:0020037">
    <property type="term" value="F:heme binding"/>
    <property type="evidence" value="ECO:0007669"/>
    <property type="project" value="InterPro"/>
</dbReference>
<dbReference type="Proteomes" id="UP000627934">
    <property type="component" value="Unassembled WGS sequence"/>
</dbReference>
<keyword evidence="9" id="KW-1133">Transmembrane helix</keyword>
<organism evidence="10 11">
    <name type="scientific">Lasiodiplodia theobromae</name>
    <dbReference type="NCBI Taxonomy" id="45133"/>
    <lineage>
        <taxon>Eukaryota</taxon>
        <taxon>Fungi</taxon>
        <taxon>Dikarya</taxon>
        <taxon>Ascomycota</taxon>
        <taxon>Pezizomycotina</taxon>
        <taxon>Dothideomycetes</taxon>
        <taxon>Dothideomycetes incertae sedis</taxon>
        <taxon>Botryosphaeriales</taxon>
        <taxon>Botryosphaeriaceae</taxon>
        <taxon>Lasiodiplodia</taxon>
    </lineage>
</organism>
<dbReference type="GO" id="GO:0005506">
    <property type="term" value="F:iron ion binding"/>
    <property type="evidence" value="ECO:0007669"/>
    <property type="project" value="InterPro"/>
</dbReference>
<evidence type="ECO:0000256" key="1">
    <source>
        <dbReference type="ARBA" id="ARBA00001971"/>
    </source>
</evidence>
<dbReference type="GO" id="GO:0004497">
    <property type="term" value="F:monooxygenase activity"/>
    <property type="evidence" value="ECO:0007669"/>
    <property type="project" value="UniProtKB-KW"/>
</dbReference>
<dbReference type="PROSITE" id="PS00086">
    <property type="entry name" value="CYTOCHROME_P450"/>
    <property type="match status" value="1"/>
</dbReference>
<evidence type="ECO:0000256" key="4">
    <source>
        <dbReference type="ARBA" id="ARBA00023002"/>
    </source>
</evidence>
<keyword evidence="3 7" id="KW-0479">Metal-binding</keyword>
<dbReference type="InterPro" id="IPR002401">
    <property type="entry name" value="Cyt_P450_E_grp-I"/>
</dbReference>
<dbReference type="GO" id="GO:0016705">
    <property type="term" value="F:oxidoreductase activity, acting on paired donors, with incorporation or reduction of molecular oxygen"/>
    <property type="evidence" value="ECO:0007669"/>
    <property type="project" value="InterPro"/>
</dbReference>
<keyword evidence="6 8" id="KW-0503">Monooxygenase</keyword>
<dbReference type="Gene3D" id="1.10.630.10">
    <property type="entry name" value="Cytochrome P450"/>
    <property type="match status" value="1"/>
</dbReference>
<evidence type="ECO:0000256" key="9">
    <source>
        <dbReference type="SAM" id="Phobius"/>
    </source>
</evidence>
<dbReference type="InterPro" id="IPR001128">
    <property type="entry name" value="Cyt_P450"/>
</dbReference>
<keyword evidence="4 8" id="KW-0560">Oxidoreductase</keyword>
<sequence length="222" mass="25072">MDSSLPESEKTLQRLMDEVQTIIAAGALTTAHFLAVTSYHILANPPIFQRLRQELEPVMPNPTRIPPLHQLEQLPFLKAVINEGFRLSYGVTGRLTRVYPDTPLLYKDQVIPAGTPVSMTSVLIHQNETLFPDPMQFRPDRWLEPGAAQRLEKYLVNFSKGSRSCVGINLAKTEIPLALAAVFGRRFEMELFETDRSDVDLKHDFFNPCAKLDSKGVRVIIN</sequence>
<proteinExistence type="inferred from homology"/>
<reference evidence="10" key="2">
    <citation type="journal article" date="2018" name="DNA Res.">
        <title>Comparative genome and transcriptome analyses reveal adaptations to opportunistic infections in woody plant degrading pathogens of Botryosphaeriaceae.</title>
        <authorList>
            <person name="Yan J.Y."/>
            <person name="Zhao W.S."/>
            <person name="Chen Z."/>
            <person name="Xing Q.K."/>
            <person name="Zhang W."/>
            <person name="Chethana K.W.T."/>
            <person name="Xue M.F."/>
            <person name="Xu J.P."/>
            <person name="Phillips A.J.L."/>
            <person name="Wang Y."/>
            <person name="Liu J.H."/>
            <person name="Liu M."/>
            <person name="Zhou Y."/>
            <person name="Jayawardena R.S."/>
            <person name="Manawasinghe I.S."/>
            <person name="Huang J.B."/>
            <person name="Qiao G.H."/>
            <person name="Fu C.Y."/>
            <person name="Guo F.F."/>
            <person name="Dissanayake A.J."/>
            <person name="Peng Y.L."/>
            <person name="Hyde K.D."/>
            <person name="Li X.H."/>
        </authorList>
    </citation>
    <scope>NUCLEOTIDE SEQUENCE</scope>
    <source>
        <strain evidence="10">CSS-01s</strain>
    </source>
</reference>
<evidence type="ECO:0000256" key="7">
    <source>
        <dbReference type="PIRSR" id="PIRSR602401-1"/>
    </source>
</evidence>
<dbReference type="PANTHER" id="PTHR24305:SF157">
    <property type="entry name" value="N-ACETYLTRYPTOPHAN 6-HYDROXYLASE IVOC-RELATED"/>
    <property type="match status" value="1"/>
</dbReference>
<reference evidence="10" key="1">
    <citation type="submission" date="2016-08" db="EMBL/GenBank/DDBJ databases">
        <authorList>
            <person name="Yan J."/>
        </authorList>
    </citation>
    <scope>NUCLEOTIDE SEQUENCE</scope>
    <source>
        <strain evidence="10">CSS-01s</strain>
    </source>
</reference>
<dbReference type="PANTHER" id="PTHR24305">
    <property type="entry name" value="CYTOCHROME P450"/>
    <property type="match status" value="1"/>
</dbReference>
<evidence type="ECO:0000256" key="8">
    <source>
        <dbReference type="RuleBase" id="RU000461"/>
    </source>
</evidence>
<dbReference type="Pfam" id="PF00067">
    <property type="entry name" value="p450"/>
    <property type="match status" value="1"/>
</dbReference>
<evidence type="ECO:0000256" key="6">
    <source>
        <dbReference type="ARBA" id="ARBA00023033"/>
    </source>
</evidence>